<dbReference type="InterPro" id="IPR000782">
    <property type="entry name" value="FAS1_domain"/>
</dbReference>
<feature type="signal peptide" evidence="1">
    <location>
        <begin position="1"/>
        <end position="21"/>
    </location>
</feature>
<keyword evidence="1" id="KW-0732">Signal</keyword>
<dbReference type="Pfam" id="PF02469">
    <property type="entry name" value="Fasciclin"/>
    <property type="match status" value="1"/>
</dbReference>
<dbReference type="AlphaFoldDB" id="A0A3E4N4S1"/>
<organism evidence="3 4">
    <name type="scientific">Phocaeicola plebeius</name>
    <dbReference type="NCBI Taxonomy" id="310297"/>
    <lineage>
        <taxon>Bacteria</taxon>
        <taxon>Pseudomonadati</taxon>
        <taxon>Bacteroidota</taxon>
        <taxon>Bacteroidia</taxon>
        <taxon>Bacteroidales</taxon>
        <taxon>Bacteroidaceae</taxon>
        <taxon>Phocaeicola</taxon>
    </lineage>
</organism>
<keyword evidence="4" id="KW-1185">Reference proteome</keyword>
<dbReference type="PROSITE" id="PS50213">
    <property type="entry name" value="FAS1"/>
    <property type="match status" value="1"/>
</dbReference>
<dbReference type="SUPFAM" id="SSF82153">
    <property type="entry name" value="FAS1 domain"/>
    <property type="match status" value="1"/>
</dbReference>
<comment type="caution">
    <text evidence="3">The sequence shown here is derived from an EMBL/GenBank/DDBJ whole genome shotgun (WGS) entry which is preliminary data.</text>
</comment>
<reference evidence="3 4" key="1">
    <citation type="submission" date="2018-08" db="EMBL/GenBank/DDBJ databases">
        <title>A genome reference for cultivated species of the human gut microbiota.</title>
        <authorList>
            <person name="Zou Y."/>
            <person name="Xue W."/>
            <person name="Luo G."/>
        </authorList>
    </citation>
    <scope>NUCLEOTIDE SEQUENCE [LARGE SCALE GENOMIC DNA]</scope>
    <source>
        <strain evidence="3 4">TF10-3AC</strain>
    </source>
</reference>
<dbReference type="Gene3D" id="2.30.180.10">
    <property type="entry name" value="FAS1 domain"/>
    <property type="match status" value="1"/>
</dbReference>
<evidence type="ECO:0000313" key="3">
    <source>
        <dbReference type="EMBL" id="RGK56631.1"/>
    </source>
</evidence>
<name>A0A3E4N4S1_9BACT</name>
<dbReference type="SUPFAM" id="SSF48452">
    <property type="entry name" value="TPR-like"/>
    <property type="match status" value="1"/>
</dbReference>
<accession>A0A3E4N4S1</accession>
<feature type="chain" id="PRO_5017558317" description="FAS1 domain-containing protein" evidence="1">
    <location>
        <begin position="22"/>
        <end position="583"/>
    </location>
</feature>
<protein>
    <recommendedName>
        <fullName evidence="2">FAS1 domain-containing protein</fullName>
    </recommendedName>
</protein>
<evidence type="ECO:0000256" key="1">
    <source>
        <dbReference type="SAM" id="SignalP"/>
    </source>
</evidence>
<evidence type="ECO:0000313" key="4">
    <source>
        <dbReference type="Proteomes" id="UP000260862"/>
    </source>
</evidence>
<gene>
    <name evidence="3" type="ORF">DXD04_06115</name>
</gene>
<dbReference type="InterPro" id="IPR036378">
    <property type="entry name" value="FAS1_dom_sf"/>
</dbReference>
<dbReference type="EMBL" id="QSQT01000009">
    <property type="protein sequence ID" value="RGK56631.1"/>
    <property type="molecule type" value="Genomic_DNA"/>
</dbReference>
<proteinExistence type="predicted"/>
<dbReference type="Gene3D" id="1.25.40.390">
    <property type="match status" value="1"/>
</dbReference>
<sequence>MKTLAYYLLGIFSLCLLNACSDEENPTPEPPPSKGQEEVQKIVEVLKESNPEVSQFVEILEKVNVADLTQDELTVFAVKNKNTASRAAVLDTASIKNHIVKGRYAKEDLTDGSTLTSISNETLYVTRTENDVQINGVKIEGNAIPAGNSYVYVVPEVIPTAEVPLVPLHATTIITKLPTGEALAGVNIEAKDGRGNLLGTFTTNENGETIIQHQSDTLSYVISKENFSNLHDGFLIAGMDENGNLIYADLNGDGLINVDDKVSSDPYTYFVNYKDLPENSLTKTHYMTEIKEEEINVPEVEALWKQSFETFLTQSKNMEFSLLYDKSFDYNMIEYTSSTFWDFAYQTIDECKKYLEQLTSLNTAEGWEASWNLTVDLGVIQSQLFGYYGKLIPNDTQESQEYLIYYLTDLVNTFDTEKQLAARALLAKISLLSGAYDAAIQECQYILNTNAFVLDPQALNNLESKEVIWGGYKDNFGNPGGDYIHPVLLREVYLMAAIAYSQTGREMEVTEVKNILNEAFSIEGAEWKDYINLLQGTGSAYPYYRLLNIPIEQTGFNPNKHFYLPIPQTALDTYPGMKQNSGY</sequence>
<dbReference type="Proteomes" id="UP000260862">
    <property type="component" value="Unassembled WGS sequence"/>
</dbReference>
<evidence type="ECO:0000259" key="2">
    <source>
        <dbReference type="PROSITE" id="PS50213"/>
    </source>
</evidence>
<feature type="domain" description="FAS1" evidence="2">
    <location>
        <begin position="40"/>
        <end position="158"/>
    </location>
</feature>
<dbReference type="RefSeq" id="WP_117671770.1">
    <property type="nucleotide sequence ID" value="NZ_CABOGR010000009.1"/>
</dbReference>
<dbReference type="InterPro" id="IPR011990">
    <property type="entry name" value="TPR-like_helical_dom_sf"/>
</dbReference>
<dbReference type="SMART" id="SM00554">
    <property type="entry name" value="FAS1"/>
    <property type="match status" value="1"/>
</dbReference>